<name>A0A0S4LJ60_9BACT</name>
<gene>
    <name evidence="1" type="ORF">COMA1_20571</name>
</gene>
<proteinExistence type="predicted"/>
<dbReference type="EMBL" id="CZQA01000008">
    <property type="protein sequence ID" value="CUS35974.1"/>
    <property type="molecule type" value="Genomic_DNA"/>
</dbReference>
<evidence type="ECO:0000313" key="1">
    <source>
        <dbReference type="EMBL" id="CUS35974.1"/>
    </source>
</evidence>
<dbReference type="Proteomes" id="UP000199032">
    <property type="component" value="Unassembled WGS sequence"/>
</dbReference>
<protein>
    <submittedName>
        <fullName evidence="1">Uncharacterized protein</fullName>
    </submittedName>
</protein>
<accession>A0A0S4LJ60</accession>
<evidence type="ECO:0000313" key="2">
    <source>
        <dbReference type="Proteomes" id="UP000199032"/>
    </source>
</evidence>
<keyword evidence="2" id="KW-1185">Reference proteome</keyword>
<dbReference type="AlphaFoldDB" id="A0A0S4LJ60"/>
<organism evidence="1 2">
    <name type="scientific">Candidatus Nitrospira nitrosa</name>
    <dbReference type="NCBI Taxonomy" id="1742972"/>
    <lineage>
        <taxon>Bacteria</taxon>
        <taxon>Pseudomonadati</taxon>
        <taxon>Nitrospirota</taxon>
        <taxon>Nitrospiria</taxon>
        <taxon>Nitrospirales</taxon>
        <taxon>Nitrospiraceae</taxon>
        <taxon>Nitrospira</taxon>
    </lineage>
</organism>
<sequence length="62" mass="6809">MIRDFLIDPLYSLEQNMSDGLGSGVAQARLVTPHIGRVSNASTELSIGEKDEIRSSCYESCF</sequence>
<reference evidence="1 2" key="1">
    <citation type="submission" date="2015-10" db="EMBL/GenBank/DDBJ databases">
        <authorList>
            <person name="Gilbert D.G."/>
        </authorList>
    </citation>
    <scope>NUCLEOTIDE SEQUENCE [LARGE SCALE GENOMIC DNA]</scope>
    <source>
        <strain evidence="1">COMA1</strain>
    </source>
</reference>